<comment type="catalytic activity">
    <reaction evidence="16">
        <text>hydrogencarbonate + L-glutamine + 2 ATP + H2O = carbamoyl phosphate + L-glutamate + 2 ADP + phosphate + 2 H(+)</text>
        <dbReference type="Rhea" id="RHEA:18633"/>
        <dbReference type="ChEBI" id="CHEBI:15377"/>
        <dbReference type="ChEBI" id="CHEBI:15378"/>
        <dbReference type="ChEBI" id="CHEBI:17544"/>
        <dbReference type="ChEBI" id="CHEBI:29985"/>
        <dbReference type="ChEBI" id="CHEBI:30616"/>
        <dbReference type="ChEBI" id="CHEBI:43474"/>
        <dbReference type="ChEBI" id="CHEBI:58228"/>
        <dbReference type="ChEBI" id="CHEBI:58359"/>
        <dbReference type="ChEBI" id="CHEBI:456216"/>
        <dbReference type="EC" id="6.3.5.5"/>
    </reaction>
</comment>
<evidence type="ECO:0000256" key="15">
    <source>
        <dbReference type="ARBA" id="ARBA00047359"/>
    </source>
</evidence>
<comment type="pathway">
    <text evidence="2">Pyrimidine metabolism; UMP biosynthesis via de novo pathway; (S)-dihydroorotate from bicarbonate: step 1/3.</text>
</comment>
<dbReference type="InterPro" id="IPR005479">
    <property type="entry name" value="CPAse_ATP-bd"/>
</dbReference>
<dbReference type="SUPFAM" id="SSF52440">
    <property type="entry name" value="PreATP-grasp domain"/>
    <property type="match status" value="2"/>
</dbReference>
<evidence type="ECO:0000313" key="21">
    <source>
        <dbReference type="EMBL" id="BAC24169.1"/>
    </source>
</evidence>
<dbReference type="Proteomes" id="UP000000562">
    <property type="component" value="Chromosome"/>
</dbReference>
<dbReference type="PRINTS" id="PR00098">
    <property type="entry name" value="CPSASE"/>
</dbReference>
<keyword evidence="7" id="KW-0028">Amino-acid biosynthesis</keyword>
<keyword evidence="11 19" id="KW-0067">ATP-binding</keyword>
<dbReference type="KEGG" id="wbr:carB"/>
<evidence type="ECO:0000256" key="13">
    <source>
        <dbReference type="ARBA" id="ARBA00022975"/>
    </source>
</evidence>
<evidence type="ECO:0000256" key="12">
    <source>
        <dbReference type="ARBA" id="ARBA00022842"/>
    </source>
</evidence>
<dbReference type="STRING" id="36870.gene:10368501"/>
<dbReference type="eggNOG" id="COG0458">
    <property type="taxonomic scope" value="Bacteria"/>
</dbReference>
<evidence type="ECO:0000256" key="10">
    <source>
        <dbReference type="ARBA" id="ARBA00022741"/>
    </source>
</evidence>
<dbReference type="PROSITE" id="PS50975">
    <property type="entry name" value="ATP_GRASP"/>
    <property type="match status" value="2"/>
</dbReference>
<dbReference type="Gene3D" id="1.10.1030.10">
    <property type="entry name" value="Carbamoyl-phosphate synthetase, large subunit oligomerisation domain"/>
    <property type="match status" value="1"/>
</dbReference>
<dbReference type="GO" id="GO:0005737">
    <property type="term" value="C:cytoplasm"/>
    <property type="evidence" value="ECO:0007669"/>
    <property type="project" value="TreeGrafter"/>
</dbReference>
<dbReference type="InterPro" id="IPR036897">
    <property type="entry name" value="CarbamoylP_synth_lsu_oligo_sf"/>
</dbReference>
<evidence type="ECO:0000256" key="3">
    <source>
        <dbReference type="ARBA" id="ARBA00005077"/>
    </source>
</evidence>
<dbReference type="GO" id="GO:0004088">
    <property type="term" value="F:carbamoyl-phosphate synthase (glutamine-hydrolyzing) activity"/>
    <property type="evidence" value="ECO:0007669"/>
    <property type="project" value="UniProtKB-EC"/>
</dbReference>
<evidence type="ECO:0000256" key="17">
    <source>
        <dbReference type="ARBA" id="ARBA00057223"/>
    </source>
</evidence>
<reference evidence="21 22" key="1">
    <citation type="journal article" date="2002" name="Nat. Genet.">
        <title>Genome sequence of the endocellular obligate symbiont of tsetse flies, Wigglesworthia glossinidia.</title>
        <authorList>
            <person name="Akman L."/>
            <person name="Yamashita A."/>
            <person name="Watanabe H."/>
            <person name="Oshima K."/>
            <person name="Shiba T."/>
            <person name="Hattori M."/>
            <person name="Aksoy S."/>
        </authorList>
    </citation>
    <scope>NUCLEOTIDE SEQUENCE [LARGE SCALE GENOMIC DNA]</scope>
</reference>
<keyword evidence="14" id="KW-0464">Manganese</keyword>
<dbReference type="NCBIfam" id="NF003671">
    <property type="entry name" value="PRK05294.1"/>
    <property type="match status" value="1"/>
</dbReference>
<keyword evidence="10 19" id="KW-0547">Nucleotide-binding</keyword>
<dbReference type="FunFam" id="3.30.470.20:FF:000026">
    <property type="entry name" value="Carbamoyl-phosphate synthase large chain"/>
    <property type="match status" value="1"/>
</dbReference>
<evidence type="ECO:0000256" key="14">
    <source>
        <dbReference type="ARBA" id="ARBA00023211"/>
    </source>
</evidence>
<comment type="cofactor">
    <cofactor evidence="1">
        <name>Mn(2+)</name>
        <dbReference type="ChEBI" id="CHEBI:29035"/>
    </cofactor>
</comment>
<dbReference type="FunFam" id="3.40.50.20:FF:000002">
    <property type="entry name" value="Carbamoyl-phosphate synthase large chain"/>
    <property type="match status" value="1"/>
</dbReference>
<dbReference type="InterPro" id="IPR006275">
    <property type="entry name" value="CPSase_lsu"/>
</dbReference>
<dbReference type="InterPro" id="IPR005480">
    <property type="entry name" value="CPSase_lsu_oligo"/>
</dbReference>
<evidence type="ECO:0000256" key="5">
    <source>
        <dbReference type="ARBA" id="ARBA00022571"/>
    </source>
</evidence>
<gene>
    <name evidence="21" type="primary">carB</name>
</gene>
<dbReference type="EMBL" id="BA000021">
    <property type="protein sequence ID" value="BAC24169.1"/>
    <property type="molecule type" value="Genomic_DNA"/>
</dbReference>
<dbReference type="GO" id="GO:0006541">
    <property type="term" value="P:glutamine metabolic process"/>
    <property type="evidence" value="ECO:0007669"/>
    <property type="project" value="TreeGrafter"/>
</dbReference>
<organism evidence="21 22">
    <name type="scientific">Wigglesworthia glossinidia brevipalpis</name>
    <dbReference type="NCBI Taxonomy" id="36870"/>
    <lineage>
        <taxon>Bacteria</taxon>
        <taxon>Pseudomonadati</taxon>
        <taxon>Pseudomonadota</taxon>
        <taxon>Gammaproteobacteria</taxon>
        <taxon>Enterobacterales</taxon>
        <taxon>Erwiniaceae</taxon>
        <taxon>Wigglesworthia</taxon>
    </lineage>
</organism>
<dbReference type="FunFam" id="3.30.470.20:FF:000007">
    <property type="entry name" value="Carbamoyl-phosphate synthase large chain"/>
    <property type="match status" value="1"/>
</dbReference>
<evidence type="ECO:0000256" key="4">
    <source>
        <dbReference type="ARBA" id="ARBA00009799"/>
    </source>
</evidence>
<accession>Q8D3H8</accession>
<dbReference type="GO" id="GO:0004087">
    <property type="term" value="F:carbamoyl-phosphate synthase (ammonia) activity"/>
    <property type="evidence" value="ECO:0007669"/>
    <property type="project" value="UniProtKB-EC"/>
</dbReference>
<dbReference type="SUPFAM" id="SSF52335">
    <property type="entry name" value="Methylglyoxal synthase-like"/>
    <property type="match status" value="1"/>
</dbReference>
<comment type="catalytic activity">
    <reaction evidence="15">
        <text>hydrogencarbonate + NH4(+) + 2 ATP = carbamoyl phosphate + 2 ADP + phosphate + 2 H(+)</text>
        <dbReference type="Rhea" id="RHEA:18029"/>
        <dbReference type="ChEBI" id="CHEBI:15378"/>
        <dbReference type="ChEBI" id="CHEBI:17544"/>
        <dbReference type="ChEBI" id="CHEBI:28938"/>
        <dbReference type="ChEBI" id="CHEBI:30616"/>
        <dbReference type="ChEBI" id="CHEBI:43474"/>
        <dbReference type="ChEBI" id="CHEBI:58228"/>
        <dbReference type="ChEBI" id="CHEBI:456216"/>
        <dbReference type="EC" id="6.3.4.16"/>
    </reaction>
</comment>
<dbReference type="Gene3D" id="3.40.50.20">
    <property type="match status" value="2"/>
</dbReference>
<comment type="similarity">
    <text evidence="4">Belongs to the CarB family.</text>
</comment>
<evidence type="ECO:0000256" key="2">
    <source>
        <dbReference type="ARBA" id="ARBA00004812"/>
    </source>
</evidence>
<dbReference type="InterPro" id="IPR005483">
    <property type="entry name" value="CPSase_dom"/>
</dbReference>
<dbReference type="SUPFAM" id="SSF56059">
    <property type="entry name" value="Glutathione synthetase ATP-binding domain-like"/>
    <property type="match status" value="2"/>
</dbReference>
<dbReference type="InterPro" id="IPR016185">
    <property type="entry name" value="PreATP-grasp_dom_sf"/>
</dbReference>
<dbReference type="FunFam" id="3.40.50.20:FF:000001">
    <property type="entry name" value="Carbamoyl-phosphate synthase large chain"/>
    <property type="match status" value="1"/>
</dbReference>
<dbReference type="Gene3D" id="3.40.50.1380">
    <property type="entry name" value="Methylglyoxal synthase-like domain"/>
    <property type="match status" value="1"/>
</dbReference>
<comment type="pathway">
    <text evidence="3">Amino-acid biosynthesis; L-arginine biosynthesis; carbamoyl phosphate from bicarbonate: step 1/1.</text>
</comment>
<keyword evidence="8" id="KW-0479">Metal-binding</keyword>
<evidence type="ECO:0000256" key="19">
    <source>
        <dbReference type="PROSITE-ProRule" id="PRU00409"/>
    </source>
</evidence>
<evidence type="ECO:0000256" key="11">
    <source>
        <dbReference type="ARBA" id="ARBA00022840"/>
    </source>
</evidence>
<keyword evidence="22" id="KW-1185">Reference proteome</keyword>
<dbReference type="OrthoDB" id="9804197at2"/>
<feature type="domain" description="ATP-grasp" evidence="20">
    <location>
        <begin position="680"/>
        <end position="871"/>
    </location>
</feature>
<dbReference type="NCBIfam" id="NF009455">
    <property type="entry name" value="PRK12815.1"/>
    <property type="match status" value="1"/>
</dbReference>
<evidence type="ECO:0000256" key="9">
    <source>
        <dbReference type="ARBA" id="ARBA00022737"/>
    </source>
</evidence>
<protein>
    <submittedName>
        <fullName evidence="21">CarB protein</fullName>
    </submittedName>
</protein>
<dbReference type="PANTHER" id="PTHR11405">
    <property type="entry name" value="CARBAMOYLTRANSFERASE FAMILY MEMBER"/>
    <property type="match status" value="1"/>
</dbReference>
<dbReference type="NCBIfam" id="TIGR01369">
    <property type="entry name" value="CPSaseII_lrg"/>
    <property type="match status" value="1"/>
</dbReference>
<dbReference type="InterPro" id="IPR058047">
    <property type="entry name" value="CPSase_preATP-grasp"/>
</dbReference>
<dbReference type="Gene3D" id="3.30.470.20">
    <property type="entry name" value="ATP-grasp fold, B domain"/>
    <property type="match status" value="2"/>
</dbReference>
<proteinExistence type="inferred from homology"/>
<dbReference type="AlphaFoldDB" id="Q8D3H8"/>
<evidence type="ECO:0000313" key="22">
    <source>
        <dbReference type="Proteomes" id="UP000000562"/>
    </source>
</evidence>
<dbReference type="GO" id="GO:0006221">
    <property type="term" value="P:pyrimidine nucleotide biosynthetic process"/>
    <property type="evidence" value="ECO:0007669"/>
    <property type="project" value="UniProtKB-KW"/>
</dbReference>
<keyword evidence="9" id="KW-0677">Repeat</keyword>
<comment type="function">
    <text evidence="17">Large subunit of the glutamine-dependent carbamoyl phosphate synthetase (CPSase). CPSase catalyzes the formation of carbamoyl phosphate from the ammonia moiety of glutamine, carbonate, and phosphate donated by ATP, constituting the first step of 2 biosynthetic pathways, one leading to arginine and/or urea and the other to pyrimidine nucleotides. The large subunit (synthetase) binds the substrates ammonia (free or transferred from glutamine from the small subunit), hydrogencarbonate and ATP and carries out an ATP-coupled ligase reaction, activating hydrogencarbonate by forming carboxy phosphate which reacts with ammonia to form carbamoyl phosphate.</text>
</comment>
<evidence type="ECO:0000256" key="16">
    <source>
        <dbReference type="ARBA" id="ARBA00048816"/>
    </source>
</evidence>
<comment type="subunit">
    <text evidence="18">Composed of two chains; the small (or glutamine) chain promotes the hydrolysis of glutamine to ammonia, which is used by the large (or ammonia) chain to synthesize carbamoyl phosphate. Tetramer of heterodimers (alpha,beta)4.</text>
</comment>
<keyword evidence="12" id="KW-0460">Magnesium</keyword>
<dbReference type="HOGENOM" id="CLU_000513_1_0_6"/>
<keyword evidence="6" id="KW-0436">Ligase</keyword>
<dbReference type="Pfam" id="PF02786">
    <property type="entry name" value="CPSase_L_D2"/>
    <property type="match status" value="2"/>
</dbReference>
<dbReference type="Pfam" id="PF02787">
    <property type="entry name" value="CPSase_L_D3"/>
    <property type="match status" value="1"/>
</dbReference>
<dbReference type="GO" id="GO:0005524">
    <property type="term" value="F:ATP binding"/>
    <property type="evidence" value="ECO:0007669"/>
    <property type="project" value="UniProtKB-UniRule"/>
</dbReference>
<dbReference type="InterPro" id="IPR011761">
    <property type="entry name" value="ATP-grasp"/>
</dbReference>
<dbReference type="SMART" id="SM01096">
    <property type="entry name" value="CPSase_L_D3"/>
    <property type="match status" value="1"/>
</dbReference>
<dbReference type="PROSITE" id="PS51257">
    <property type="entry name" value="PROKAR_LIPOPROTEIN"/>
    <property type="match status" value="1"/>
</dbReference>
<dbReference type="PROSITE" id="PS00867">
    <property type="entry name" value="CPSASE_2"/>
    <property type="match status" value="2"/>
</dbReference>
<evidence type="ECO:0000256" key="18">
    <source>
        <dbReference type="ARBA" id="ARBA00062056"/>
    </source>
</evidence>
<evidence type="ECO:0000256" key="6">
    <source>
        <dbReference type="ARBA" id="ARBA00022598"/>
    </source>
</evidence>
<feature type="domain" description="ATP-grasp" evidence="20">
    <location>
        <begin position="133"/>
        <end position="329"/>
    </location>
</feature>
<dbReference type="InterPro" id="IPR036914">
    <property type="entry name" value="MGS-like_dom_sf"/>
</dbReference>
<keyword evidence="5" id="KW-0055">Arginine biosynthesis</keyword>
<keyword evidence="13" id="KW-0665">Pyrimidine biosynthesis</keyword>
<name>Q8D3H8_WIGBR</name>
<evidence type="ECO:0000256" key="7">
    <source>
        <dbReference type="ARBA" id="ARBA00022605"/>
    </source>
</evidence>
<dbReference type="GO" id="GO:0006526">
    <property type="term" value="P:L-arginine biosynthetic process"/>
    <property type="evidence" value="ECO:0007669"/>
    <property type="project" value="UniProtKB-KW"/>
</dbReference>
<evidence type="ECO:0000259" key="20">
    <source>
        <dbReference type="PROSITE" id="PS50975"/>
    </source>
</evidence>
<evidence type="ECO:0000256" key="1">
    <source>
        <dbReference type="ARBA" id="ARBA00001936"/>
    </source>
</evidence>
<dbReference type="FunFam" id="1.10.1030.10:FF:000002">
    <property type="entry name" value="Carbamoyl-phosphate synthase large chain"/>
    <property type="match status" value="1"/>
</dbReference>
<dbReference type="PANTHER" id="PTHR11405:SF53">
    <property type="entry name" value="CARBAMOYL-PHOSPHATE SYNTHASE [AMMONIA], MITOCHONDRIAL"/>
    <property type="match status" value="1"/>
</dbReference>
<dbReference type="GO" id="GO:0046872">
    <property type="term" value="F:metal ion binding"/>
    <property type="evidence" value="ECO:0007669"/>
    <property type="project" value="UniProtKB-KW"/>
</dbReference>
<dbReference type="Pfam" id="PF25596">
    <property type="entry name" value="CPSase_L_D1"/>
    <property type="match status" value="2"/>
</dbReference>
<dbReference type="SUPFAM" id="SSF48108">
    <property type="entry name" value="Carbamoyl phosphate synthetase, large subunit connection domain"/>
    <property type="match status" value="1"/>
</dbReference>
<sequence>MPKRKDIKSILIIGSGPIVIGQACEFDYSGTQACKALKEEGYKIILINSNPSTIMTDPDIADSTYIEPINIKIIEKIIKKEKPSAILPTLGGQIALNCALKLDELGILKKFNVEMIGVNSESIKKAENRYLFVKSMNNIGLKTAKSGVVESTEEAIKLTSKIGFPCIIRSSFEMGGSNSGILYNKKDLIYFFSKIKKNYYEKIKFSIDEFLLGWKEYELEIIRDKKDNCIIVCSIENIDPIGVHTGDSISVSPIQTLSDKEYQIMRNAAISIMKEIGVNSGGANVQFAIHPKSRKMIIIEMNPRVSRSSALASKATGFPIAEISAKLSIGYNLDELMNKVTNNQIPISFEPVMDYVVTKIPRFNFEKFVESDNTLTTQMKSIGEVMAIGRNQQESLQKAIRSLEINIYGFDSIVNLSDKNVKKIIYKKLMKSDSNRLWYIADAFRIGISIERISYITKIDCWFLYQIYEIVKLEYKVIKKGINKLNKEFLFFLKQKGFSDIRIANLLNVSYKKLIELRQYYNIHPVYKRIDTCSGEFSTNTSYMYSTYSDECESNPNKKNKKIIILGSGPNRIGQGIEFDYCCVQAITTLKHSKYEAIIINCNPETVSTDYNISDRLYFEPITIEDVLEIVRIENPIGVILQFGGQTPLKLSNELNSFKIPIIGTQYKYINLAENREKFKKIINNIGLNQPKSFVSKNINSVIKQAEMIGYPIIIRPSYILGGRYMKIIYNKKDLMLYFKNKKNISINFPILLDEFLTNAIEVDVDAIFDGKNLLICGIIEHIELAGIHSGDSTSVFPPFSLSKEIQSSIKEQTKKISHAFKIKGFLNIQFAIKNRMIYLIEVNPRASRSIPFISKATGISFTKIAILSMIGKSLLHQKIVQEKYPPYFSVKESTFPFNKFPKCKGVLGPEMYSTGEVMGISKCIYTALSKAILGSKLNINKIFSKKKAFLLFSSRYKKNFLTIIKFLLKNNFKIDTTVDLAKILINNGLLFSDINKIYDKNINIKKHIMHEKYDYIVYFYNENEFNEKKKSFWSFSLNQKIYFDRKSYEDFFIIKALSMDPTKEILSLQEFHNKINLLKNKII</sequence>
<evidence type="ECO:0000256" key="8">
    <source>
        <dbReference type="ARBA" id="ARBA00022723"/>
    </source>
</evidence>